<name>A0ABP4FD64_9ACTN</name>
<dbReference type="Proteomes" id="UP001499979">
    <property type="component" value="Unassembled WGS sequence"/>
</dbReference>
<evidence type="ECO:0000313" key="4">
    <source>
        <dbReference type="Proteomes" id="UP001499979"/>
    </source>
</evidence>
<keyword evidence="1" id="KW-0472">Membrane</keyword>
<feature type="domain" description="TadE-like" evidence="2">
    <location>
        <begin position="15"/>
        <end position="57"/>
    </location>
</feature>
<organism evidence="3 4">
    <name type="scientific">Nocardioides aquiterrae</name>
    <dbReference type="NCBI Taxonomy" id="203799"/>
    <lineage>
        <taxon>Bacteria</taxon>
        <taxon>Bacillati</taxon>
        <taxon>Actinomycetota</taxon>
        <taxon>Actinomycetes</taxon>
        <taxon>Propionibacteriales</taxon>
        <taxon>Nocardioidaceae</taxon>
        <taxon>Nocardioides</taxon>
    </lineage>
</organism>
<evidence type="ECO:0000256" key="1">
    <source>
        <dbReference type="SAM" id="Phobius"/>
    </source>
</evidence>
<keyword evidence="1" id="KW-1133">Transmembrane helix</keyword>
<protein>
    <submittedName>
        <fullName evidence="3">Pilus assembly protein</fullName>
    </submittedName>
</protein>
<keyword evidence="4" id="KW-1185">Reference proteome</keyword>
<accession>A0ABP4FD64</accession>
<evidence type="ECO:0000259" key="2">
    <source>
        <dbReference type="Pfam" id="PF07811"/>
    </source>
</evidence>
<dbReference type="EMBL" id="BAAAJE010000030">
    <property type="protein sequence ID" value="GAA1163685.1"/>
    <property type="molecule type" value="Genomic_DNA"/>
</dbReference>
<reference evidence="4" key="1">
    <citation type="journal article" date="2019" name="Int. J. Syst. Evol. Microbiol.">
        <title>The Global Catalogue of Microorganisms (GCM) 10K type strain sequencing project: providing services to taxonomists for standard genome sequencing and annotation.</title>
        <authorList>
            <consortium name="The Broad Institute Genomics Platform"/>
            <consortium name="The Broad Institute Genome Sequencing Center for Infectious Disease"/>
            <person name="Wu L."/>
            <person name="Ma J."/>
        </authorList>
    </citation>
    <scope>NUCLEOTIDE SEQUENCE [LARGE SCALE GENOMIC DNA]</scope>
    <source>
        <strain evidence="4">JCM 11813</strain>
    </source>
</reference>
<sequence>MWGGVAGRARREERGAAAVEFALVVPFLLLILFGIISYGFMLSVRQSISQAAGEGARAAAVTLVDAKKKDAAIAAIDGALSYGLSCDGVNLVRDGETIGTCTVSGLQGCDDGATCVTVSIKYFYRDHPIVPSILGLGEVMPEVLEYTTIARVS</sequence>
<feature type="transmembrane region" description="Helical" evidence="1">
    <location>
        <begin position="21"/>
        <end position="41"/>
    </location>
</feature>
<dbReference type="Pfam" id="PF07811">
    <property type="entry name" value="TadE"/>
    <property type="match status" value="1"/>
</dbReference>
<proteinExistence type="predicted"/>
<comment type="caution">
    <text evidence="3">The sequence shown here is derived from an EMBL/GenBank/DDBJ whole genome shotgun (WGS) entry which is preliminary data.</text>
</comment>
<dbReference type="InterPro" id="IPR012495">
    <property type="entry name" value="TadE-like_dom"/>
</dbReference>
<gene>
    <name evidence="3" type="ORF">GCM10009606_46810</name>
</gene>
<keyword evidence="1" id="KW-0812">Transmembrane</keyword>
<evidence type="ECO:0000313" key="3">
    <source>
        <dbReference type="EMBL" id="GAA1163685.1"/>
    </source>
</evidence>